<evidence type="ECO:0000256" key="1">
    <source>
        <dbReference type="SAM" id="MobiDB-lite"/>
    </source>
</evidence>
<feature type="domain" description="Type ISP restriction-modification enzyme LLaBIII C-terminal specificity" evidence="2">
    <location>
        <begin position="6"/>
        <end position="331"/>
    </location>
</feature>
<dbReference type="InterPro" id="IPR041635">
    <property type="entry name" value="Type_ISP_LLaBIII_C"/>
</dbReference>
<protein>
    <recommendedName>
        <fullName evidence="2">Type ISP restriction-modification enzyme LLaBIII C-terminal specificity domain-containing protein</fullName>
    </recommendedName>
</protein>
<evidence type="ECO:0000313" key="3">
    <source>
        <dbReference type="EMBL" id="GHI37114.1"/>
    </source>
</evidence>
<reference evidence="3" key="1">
    <citation type="submission" date="2024-05" db="EMBL/GenBank/DDBJ databases">
        <title>Whole genome shotgun sequence of Streptomyces violascens NBRC 12920.</title>
        <authorList>
            <person name="Komaki H."/>
            <person name="Tamura T."/>
        </authorList>
    </citation>
    <scope>NUCLEOTIDE SEQUENCE</scope>
    <source>
        <strain evidence="3">NBRC 12920</strain>
    </source>
</reference>
<sequence>MPLLDDLMPWSVAPPRLGRDWVVAPDERTLRSRWDLLVRSEGAERERLFGPTRSRTLRMSVAALPGRTSGTGPLAQERGPCPNPVRIRYGPFDEQWLIPDQRLIDAARPELWRVADEHQLFAVEQAYAPKDAGPALTVSAALPDGRSPAGRPGRIRPLHRRPGGLEPNLAPGLLPFLARAYGCEVAPHDVLAWAVAAARPGAAGSAVPLPQEPQLWSTGVELGHRMTALMLRGARGGEKPRLPGGRRPYVRAAIPARPRELRYDAEEETLHVGDGGRISPVPREAWEFEAGGVRILDLWFQRRTEPAEPGTLAAVGPADWPQERTSDLLELITMLALLGELRSQQTELTDAINKPVTSGELRAAGVLPAPAGARHPASVLDHHEEGPGGQFALI</sequence>
<dbReference type="Proteomes" id="UP001050808">
    <property type="component" value="Unassembled WGS sequence"/>
</dbReference>
<name>A0ABQ3QIL0_9ACTN</name>
<organism evidence="3 4">
    <name type="scientific">Streptomyces violascens</name>
    <dbReference type="NCBI Taxonomy" id="67381"/>
    <lineage>
        <taxon>Bacteria</taxon>
        <taxon>Bacillati</taxon>
        <taxon>Actinomycetota</taxon>
        <taxon>Actinomycetes</taxon>
        <taxon>Kitasatosporales</taxon>
        <taxon>Streptomycetaceae</taxon>
        <taxon>Streptomyces</taxon>
    </lineage>
</organism>
<dbReference type="Pfam" id="PF18135">
    <property type="entry name" value="Type_ISP_C"/>
    <property type="match status" value="1"/>
</dbReference>
<keyword evidence="4" id="KW-1185">Reference proteome</keyword>
<comment type="caution">
    <text evidence="3">The sequence shown here is derived from an EMBL/GenBank/DDBJ whole genome shotgun (WGS) entry which is preliminary data.</text>
</comment>
<proteinExistence type="predicted"/>
<feature type="compositionally biased region" description="Basic residues" evidence="1">
    <location>
        <begin position="153"/>
        <end position="162"/>
    </location>
</feature>
<feature type="region of interest" description="Disordered" evidence="1">
    <location>
        <begin position="372"/>
        <end position="394"/>
    </location>
</feature>
<dbReference type="EMBL" id="BNDY01000002">
    <property type="protein sequence ID" value="GHI37114.1"/>
    <property type="molecule type" value="Genomic_DNA"/>
</dbReference>
<evidence type="ECO:0000259" key="2">
    <source>
        <dbReference type="Pfam" id="PF18135"/>
    </source>
</evidence>
<gene>
    <name evidence="3" type="ORF">Sviol_15220</name>
</gene>
<feature type="region of interest" description="Disordered" evidence="1">
    <location>
        <begin position="140"/>
        <end position="163"/>
    </location>
</feature>
<evidence type="ECO:0000313" key="4">
    <source>
        <dbReference type="Proteomes" id="UP001050808"/>
    </source>
</evidence>
<accession>A0ABQ3QIL0</accession>